<dbReference type="EnsemblBacteria" id="CAD76463">
    <property type="protein sequence ID" value="CAD76463"/>
    <property type="gene ID" value="RB9797"/>
</dbReference>
<dbReference type="EMBL" id="BX294150">
    <property type="protein sequence ID" value="CAD76463.1"/>
    <property type="molecule type" value="Genomic_DNA"/>
</dbReference>
<reference evidence="2 3" key="1">
    <citation type="journal article" date="2003" name="Proc. Natl. Acad. Sci. U.S.A.">
        <title>Complete genome sequence of the marine planctomycete Pirellula sp. strain 1.</title>
        <authorList>
            <person name="Gloeckner F.O."/>
            <person name="Kube M."/>
            <person name="Bauer M."/>
            <person name="Teeling H."/>
            <person name="Lombardot T."/>
            <person name="Ludwig W."/>
            <person name="Gade D."/>
            <person name="Beck A."/>
            <person name="Borzym K."/>
            <person name="Heitmann K."/>
            <person name="Rabus R."/>
            <person name="Schlesner H."/>
            <person name="Amann R."/>
            <person name="Reinhardt R."/>
        </authorList>
    </citation>
    <scope>NUCLEOTIDE SEQUENCE [LARGE SCALE GENOMIC DNA]</scope>
    <source>
        <strain evidence="3">DSM 10527 / NCIMB 13988 / SH1</strain>
    </source>
</reference>
<dbReference type="InParanoid" id="Q7UL16"/>
<proteinExistence type="predicted"/>
<keyword evidence="3" id="KW-1185">Reference proteome</keyword>
<evidence type="ECO:0000313" key="3">
    <source>
        <dbReference type="Proteomes" id="UP000001025"/>
    </source>
</evidence>
<dbReference type="Proteomes" id="UP000001025">
    <property type="component" value="Chromosome"/>
</dbReference>
<feature type="region of interest" description="Disordered" evidence="1">
    <location>
        <begin position="1"/>
        <end position="37"/>
    </location>
</feature>
<accession>Q7UL16</accession>
<evidence type="ECO:0000313" key="2">
    <source>
        <dbReference type="EMBL" id="CAD76463.1"/>
    </source>
</evidence>
<gene>
    <name evidence="2" type="ordered locus">RB9797</name>
</gene>
<dbReference type="HOGENOM" id="CLU_2261599_0_0_0"/>
<dbReference type="KEGG" id="rba:RB9797"/>
<dbReference type="AlphaFoldDB" id="Q7UL16"/>
<evidence type="ECO:0000256" key="1">
    <source>
        <dbReference type="SAM" id="MobiDB-lite"/>
    </source>
</evidence>
<name>Q7UL16_RHOBA</name>
<feature type="compositionally biased region" description="Pro residues" evidence="1">
    <location>
        <begin position="1"/>
        <end position="11"/>
    </location>
</feature>
<organism evidence="2 3">
    <name type="scientific">Rhodopirellula baltica (strain DSM 10527 / NCIMB 13988 / SH1)</name>
    <dbReference type="NCBI Taxonomy" id="243090"/>
    <lineage>
        <taxon>Bacteria</taxon>
        <taxon>Pseudomonadati</taxon>
        <taxon>Planctomycetota</taxon>
        <taxon>Planctomycetia</taxon>
        <taxon>Pirellulales</taxon>
        <taxon>Pirellulaceae</taxon>
        <taxon>Rhodopirellula</taxon>
    </lineage>
</organism>
<dbReference type="STRING" id="243090.RB9797"/>
<protein>
    <submittedName>
        <fullName evidence="2">Uncharacterized protein</fullName>
    </submittedName>
</protein>
<sequence>MDPARNPPRPEAGPLSKRKGEVKLHNLSRGRGSQGIASTTLKKLHNLRCCPGRRVSSAFGPTTLSSSNPGGRPGRLATSGLLFRIFQEAMQCFPLRLRLERPN</sequence>